<evidence type="ECO:0000256" key="1">
    <source>
        <dbReference type="SAM" id="SignalP"/>
    </source>
</evidence>
<name>A0A1F5N9R7_9BACT</name>
<gene>
    <name evidence="2" type="ORF">A2717_02085</name>
</gene>
<dbReference type="AlphaFoldDB" id="A0A1F5N9R7"/>
<organism evidence="2 3">
    <name type="scientific">Candidatus Doudnabacteria bacterium RIFCSPHIGHO2_01_FULL_41_86</name>
    <dbReference type="NCBI Taxonomy" id="1817821"/>
    <lineage>
        <taxon>Bacteria</taxon>
        <taxon>Candidatus Doudnaibacteriota</taxon>
    </lineage>
</organism>
<dbReference type="EMBL" id="MFEH01000001">
    <property type="protein sequence ID" value="OGE74313.1"/>
    <property type="molecule type" value="Genomic_DNA"/>
</dbReference>
<keyword evidence="1" id="KW-0732">Signal</keyword>
<dbReference type="STRING" id="1817821.A2717_02085"/>
<dbReference type="Proteomes" id="UP000177610">
    <property type="component" value="Unassembled WGS sequence"/>
</dbReference>
<proteinExistence type="predicted"/>
<evidence type="ECO:0000313" key="2">
    <source>
        <dbReference type="EMBL" id="OGE74313.1"/>
    </source>
</evidence>
<evidence type="ECO:0000313" key="3">
    <source>
        <dbReference type="Proteomes" id="UP000177610"/>
    </source>
</evidence>
<protein>
    <submittedName>
        <fullName evidence="2">Uncharacterized protein</fullName>
    </submittedName>
</protein>
<sequence length="99" mass="10099">MKLFFQGTVLSLVLVASFALAGTASASVDMTEGFVCPVIKTENVLNSPRGGTLGDTGHYTIGGPDVMVPIHATNDDGAGVPPGPHAAPGDTTYTAIWAR</sequence>
<comment type="caution">
    <text evidence="2">The sequence shown here is derived from an EMBL/GenBank/DDBJ whole genome shotgun (WGS) entry which is preliminary data.</text>
</comment>
<accession>A0A1F5N9R7</accession>
<feature type="chain" id="PRO_5009520124" evidence="1">
    <location>
        <begin position="22"/>
        <end position="99"/>
    </location>
</feature>
<feature type="signal peptide" evidence="1">
    <location>
        <begin position="1"/>
        <end position="21"/>
    </location>
</feature>
<reference evidence="2 3" key="1">
    <citation type="journal article" date="2016" name="Nat. Commun.">
        <title>Thousands of microbial genomes shed light on interconnected biogeochemical processes in an aquifer system.</title>
        <authorList>
            <person name="Anantharaman K."/>
            <person name="Brown C.T."/>
            <person name="Hug L.A."/>
            <person name="Sharon I."/>
            <person name="Castelle C.J."/>
            <person name="Probst A.J."/>
            <person name="Thomas B.C."/>
            <person name="Singh A."/>
            <person name="Wilkins M.J."/>
            <person name="Karaoz U."/>
            <person name="Brodie E.L."/>
            <person name="Williams K.H."/>
            <person name="Hubbard S.S."/>
            <person name="Banfield J.F."/>
        </authorList>
    </citation>
    <scope>NUCLEOTIDE SEQUENCE [LARGE SCALE GENOMIC DNA]</scope>
</reference>